<keyword evidence="1" id="KW-1185">Reference proteome</keyword>
<sequence>MAQESMIFSEMLPHWMKKKSIQEEKAMQAVPSAPVDASKFVAYVTERRKKRILFKGEYLIHQSGLLHVHFSCNGGSNSDVMSLICRLKYLIYV</sequence>
<evidence type="ECO:0000313" key="2">
    <source>
        <dbReference type="WBParaSite" id="Hba_00583"/>
    </source>
</evidence>
<protein>
    <submittedName>
        <fullName evidence="2">Ovule protein</fullName>
    </submittedName>
</protein>
<dbReference type="WBParaSite" id="Hba_00583">
    <property type="protein sequence ID" value="Hba_00583"/>
    <property type="gene ID" value="Hba_00583"/>
</dbReference>
<proteinExistence type="predicted"/>
<dbReference type="AlphaFoldDB" id="A0A1I7W7I9"/>
<name>A0A1I7W7I9_HETBA</name>
<dbReference type="Proteomes" id="UP000095283">
    <property type="component" value="Unplaced"/>
</dbReference>
<accession>A0A1I7W7I9</accession>
<organism evidence="1 2">
    <name type="scientific">Heterorhabditis bacteriophora</name>
    <name type="common">Entomopathogenic nematode worm</name>
    <dbReference type="NCBI Taxonomy" id="37862"/>
    <lineage>
        <taxon>Eukaryota</taxon>
        <taxon>Metazoa</taxon>
        <taxon>Ecdysozoa</taxon>
        <taxon>Nematoda</taxon>
        <taxon>Chromadorea</taxon>
        <taxon>Rhabditida</taxon>
        <taxon>Rhabditina</taxon>
        <taxon>Rhabditomorpha</taxon>
        <taxon>Strongyloidea</taxon>
        <taxon>Heterorhabditidae</taxon>
        <taxon>Heterorhabditis</taxon>
    </lineage>
</organism>
<reference evidence="2" key="1">
    <citation type="submission" date="2016-11" db="UniProtKB">
        <authorList>
            <consortium name="WormBaseParasite"/>
        </authorList>
    </citation>
    <scope>IDENTIFICATION</scope>
</reference>
<evidence type="ECO:0000313" key="1">
    <source>
        <dbReference type="Proteomes" id="UP000095283"/>
    </source>
</evidence>